<reference evidence="2 3" key="1">
    <citation type="journal article" date="2017" name="BMC Genomics">
        <title>Comparative genomic and phylogenomic analyses of the Bifidobacteriaceae family.</title>
        <authorList>
            <person name="Lugli G.A."/>
            <person name="Milani C."/>
            <person name="Turroni F."/>
            <person name="Duranti S."/>
            <person name="Mancabelli L."/>
            <person name="Mangifesta M."/>
            <person name="Ferrario C."/>
            <person name="Modesto M."/>
            <person name="Mattarelli P."/>
            <person name="Jiri K."/>
            <person name="van Sinderen D."/>
            <person name="Ventura M."/>
        </authorList>
    </citation>
    <scope>NUCLEOTIDE SEQUENCE [LARGE SCALE GENOMIC DNA]</scope>
    <source>
        <strain evidence="2 3">LMG 28769</strain>
    </source>
</reference>
<sequence length="228" mass="25523">MSDHDKVNIALSNKPPQGLVTAQRMAIESAEKIVHETMPGETEKGVLSRLENCARAKGAVGFWTPTVVGFGPGSLSCFPTDKPSDRPLWNIDIGHVDVHPVTEEGWWGDCTRTIVVGNHPRHHEILSTLSRIHHEVLSSLEPEMRACDAFQLFERKLKTTPYRLLDRLENIGHSLSQGGSYEDGYLNRWNKSVLKGAWAFEPFIGTDLYGAKIEDVMWFGPSSCVWVK</sequence>
<dbReference type="OrthoDB" id="8418909at2"/>
<dbReference type="GeneID" id="98295637"/>
<dbReference type="Gene3D" id="3.90.230.10">
    <property type="entry name" value="Creatinase/methionine aminopeptidase superfamily"/>
    <property type="match status" value="1"/>
</dbReference>
<dbReference type="SUPFAM" id="SSF55920">
    <property type="entry name" value="Creatinase/aminopeptidase"/>
    <property type="match status" value="1"/>
</dbReference>
<accession>A0A261G660</accession>
<dbReference type="AlphaFoldDB" id="A0A261G660"/>
<evidence type="ECO:0000313" key="3">
    <source>
        <dbReference type="Proteomes" id="UP000216451"/>
    </source>
</evidence>
<keyword evidence="3" id="KW-1185">Reference proteome</keyword>
<dbReference type="InterPro" id="IPR036005">
    <property type="entry name" value="Creatinase/aminopeptidase-like"/>
</dbReference>
<dbReference type="Pfam" id="PF00557">
    <property type="entry name" value="Peptidase_M24"/>
    <property type="match status" value="1"/>
</dbReference>
<gene>
    <name evidence="2" type="ORF">BAQU_0972</name>
</gene>
<dbReference type="RefSeq" id="WP_094693266.1">
    <property type="nucleotide sequence ID" value="NZ_CALENZ010000014.1"/>
</dbReference>
<evidence type="ECO:0000313" key="2">
    <source>
        <dbReference type="EMBL" id="OZG66900.1"/>
    </source>
</evidence>
<dbReference type="InterPro" id="IPR050659">
    <property type="entry name" value="Peptidase_M24B"/>
</dbReference>
<protein>
    <submittedName>
        <fullName evidence="2">Dipeptidase</fullName>
    </submittedName>
</protein>
<dbReference type="CDD" id="cd01066">
    <property type="entry name" value="APP_MetAP"/>
    <property type="match status" value="1"/>
</dbReference>
<comment type="caution">
    <text evidence="2">The sequence shown here is derived from an EMBL/GenBank/DDBJ whole genome shotgun (WGS) entry which is preliminary data.</text>
</comment>
<organism evidence="2 3">
    <name type="scientific">Bifidobacterium aquikefiri</name>
    <dbReference type="NCBI Taxonomy" id="1653207"/>
    <lineage>
        <taxon>Bacteria</taxon>
        <taxon>Bacillati</taxon>
        <taxon>Actinomycetota</taxon>
        <taxon>Actinomycetes</taxon>
        <taxon>Bifidobacteriales</taxon>
        <taxon>Bifidobacteriaceae</taxon>
        <taxon>Bifidobacterium</taxon>
    </lineage>
</organism>
<dbReference type="Proteomes" id="UP000216451">
    <property type="component" value="Unassembled WGS sequence"/>
</dbReference>
<dbReference type="PANTHER" id="PTHR46112">
    <property type="entry name" value="AMINOPEPTIDASE"/>
    <property type="match status" value="1"/>
</dbReference>
<proteinExistence type="predicted"/>
<name>A0A261G660_9BIFI</name>
<dbReference type="InterPro" id="IPR000994">
    <property type="entry name" value="Pept_M24"/>
</dbReference>
<evidence type="ECO:0000259" key="1">
    <source>
        <dbReference type="Pfam" id="PF00557"/>
    </source>
</evidence>
<feature type="domain" description="Peptidase M24" evidence="1">
    <location>
        <begin position="21"/>
        <end position="216"/>
    </location>
</feature>
<dbReference type="EMBL" id="MWXA01000005">
    <property type="protein sequence ID" value="OZG66900.1"/>
    <property type="molecule type" value="Genomic_DNA"/>
</dbReference>
<dbReference type="PANTHER" id="PTHR46112:SF2">
    <property type="entry name" value="XAA-PRO AMINOPEPTIDASE P-RELATED"/>
    <property type="match status" value="1"/>
</dbReference>